<keyword evidence="4" id="KW-1185">Reference proteome</keyword>
<dbReference type="AlphaFoldDB" id="L7LAS3"/>
<dbReference type="OrthoDB" id="5116562at2"/>
<dbReference type="eggNOG" id="ENOG5034AQC">
    <property type="taxonomic scope" value="Bacteria"/>
</dbReference>
<feature type="signal peptide" evidence="2">
    <location>
        <begin position="1"/>
        <end position="24"/>
    </location>
</feature>
<accession>L7LAS3</accession>
<sequence length="256" mass="25509">MSVITKLTVLTALAGTAILLGGCADNGSSTPMVTEVVTVTAGAEDSGTGDSGAGESPGAPGSSAAGGDQKTEVVTVVAVSRDGQPEPGWTVESGGGGALSCDPLTPSPSAVSGDIYSCAPSAAAAHTCWPAANSRTALLCASTPWDKTLRSLTSDVPLTGVNKPADPRPWALELDNGVRCVIRTGGAWGGRNDGYLGAYGCADTRDVVLVKSGGEVVDTSSDRWSVKLGPLGVNNEDFPPPATVGVVRAYFAGSAS</sequence>
<evidence type="ECO:0000256" key="1">
    <source>
        <dbReference type="SAM" id="MobiDB-lite"/>
    </source>
</evidence>
<feature type="compositionally biased region" description="Low complexity" evidence="1">
    <location>
        <begin position="53"/>
        <end position="68"/>
    </location>
</feature>
<feature type="region of interest" description="Disordered" evidence="1">
    <location>
        <begin position="43"/>
        <end position="70"/>
    </location>
</feature>
<name>L7LAS3_9ACTN</name>
<reference evidence="3 4" key="1">
    <citation type="submission" date="2012-12" db="EMBL/GenBank/DDBJ databases">
        <title>Whole genome shotgun sequence of Gordonia hirsuta NBRC 16056.</title>
        <authorList>
            <person name="Isaki-Nakamura S."/>
            <person name="Hosoyama A."/>
            <person name="Tsuchikane K."/>
            <person name="Katsumata H."/>
            <person name="Baba S."/>
            <person name="Yamazaki S."/>
            <person name="Fujita N."/>
        </authorList>
    </citation>
    <scope>NUCLEOTIDE SEQUENCE [LARGE SCALE GENOMIC DNA]</scope>
    <source>
        <strain evidence="3 4">NBRC 16056</strain>
    </source>
</reference>
<protein>
    <submittedName>
        <fullName evidence="3">Uncharacterized protein</fullName>
    </submittedName>
</protein>
<evidence type="ECO:0000313" key="3">
    <source>
        <dbReference type="EMBL" id="GAC57128.1"/>
    </source>
</evidence>
<organism evidence="3 4">
    <name type="scientific">Gordonia hirsuta DSM 44140 = NBRC 16056</name>
    <dbReference type="NCBI Taxonomy" id="1121927"/>
    <lineage>
        <taxon>Bacteria</taxon>
        <taxon>Bacillati</taxon>
        <taxon>Actinomycetota</taxon>
        <taxon>Actinomycetes</taxon>
        <taxon>Mycobacteriales</taxon>
        <taxon>Gordoniaceae</taxon>
        <taxon>Gordonia</taxon>
    </lineage>
</organism>
<proteinExistence type="predicted"/>
<evidence type="ECO:0000313" key="4">
    <source>
        <dbReference type="Proteomes" id="UP000053405"/>
    </source>
</evidence>
<evidence type="ECO:0000256" key="2">
    <source>
        <dbReference type="SAM" id="SignalP"/>
    </source>
</evidence>
<dbReference type="EMBL" id="BANT01000016">
    <property type="protein sequence ID" value="GAC57128.1"/>
    <property type="molecule type" value="Genomic_DNA"/>
</dbReference>
<keyword evidence="2" id="KW-0732">Signal</keyword>
<feature type="chain" id="PRO_5003979752" evidence="2">
    <location>
        <begin position="25"/>
        <end position="256"/>
    </location>
</feature>
<dbReference type="RefSeq" id="WP_005938666.1">
    <property type="nucleotide sequence ID" value="NZ_ATVK01000047.1"/>
</dbReference>
<dbReference type="Proteomes" id="UP000053405">
    <property type="component" value="Unassembled WGS sequence"/>
</dbReference>
<comment type="caution">
    <text evidence="3">The sequence shown here is derived from an EMBL/GenBank/DDBJ whole genome shotgun (WGS) entry which is preliminary data.</text>
</comment>
<dbReference type="PROSITE" id="PS51257">
    <property type="entry name" value="PROKAR_LIPOPROTEIN"/>
    <property type="match status" value="1"/>
</dbReference>
<dbReference type="STRING" id="1121927.GOHSU_16_00860"/>
<gene>
    <name evidence="3" type="ORF">GOHSU_16_00860</name>
</gene>